<dbReference type="Proteomes" id="UP000664034">
    <property type="component" value="Unassembled WGS sequence"/>
</dbReference>
<dbReference type="GO" id="GO:0030527">
    <property type="term" value="F:structural constituent of chromatin"/>
    <property type="evidence" value="ECO:0007669"/>
    <property type="project" value="InterPro"/>
</dbReference>
<reference evidence="3" key="1">
    <citation type="submission" date="2021-03" db="EMBL/GenBank/DDBJ databases">
        <title>Fibrella sp. HMF5335 genome sequencing and assembly.</title>
        <authorList>
            <person name="Kang H."/>
            <person name="Kim H."/>
            <person name="Bae S."/>
            <person name="Joh K."/>
        </authorList>
    </citation>
    <scope>NUCLEOTIDE SEQUENCE</scope>
    <source>
        <strain evidence="3">HMF5335</strain>
    </source>
</reference>
<evidence type="ECO:0000313" key="4">
    <source>
        <dbReference type="Proteomes" id="UP000664034"/>
    </source>
</evidence>
<dbReference type="GO" id="GO:0003677">
    <property type="term" value="F:DNA binding"/>
    <property type="evidence" value="ECO:0007669"/>
    <property type="project" value="InterPro"/>
</dbReference>
<dbReference type="InterPro" id="IPR010886">
    <property type="entry name" value="Hc1"/>
</dbReference>
<evidence type="ECO:0000313" key="3">
    <source>
        <dbReference type="EMBL" id="MBO0936713.1"/>
    </source>
</evidence>
<proteinExistence type="inferred from homology"/>
<gene>
    <name evidence="3" type="ORF">J2I47_09170</name>
</gene>
<organism evidence="3 4">
    <name type="scientific">Fibrella rubiginis</name>
    <dbReference type="NCBI Taxonomy" id="2817060"/>
    <lineage>
        <taxon>Bacteria</taxon>
        <taxon>Pseudomonadati</taxon>
        <taxon>Bacteroidota</taxon>
        <taxon>Cytophagia</taxon>
        <taxon>Cytophagales</taxon>
        <taxon>Spirosomataceae</taxon>
        <taxon>Fibrella</taxon>
    </lineage>
</organism>
<protein>
    <submittedName>
        <fullName evidence="3">Histone H1</fullName>
    </submittedName>
</protein>
<sequence length="66" mass="7486">MTRFEEVKNLIMSLEGDFDKFYDKENQAAGTRVRKGMQDLKTMAQNIRSEVQDKKNAAATTGTAKK</sequence>
<evidence type="ECO:0000256" key="1">
    <source>
        <dbReference type="ARBA" id="ARBA00002333"/>
    </source>
</evidence>
<evidence type="ECO:0000256" key="2">
    <source>
        <dbReference type="ARBA" id="ARBA00008424"/>
    </source>
</evidence>
<dbReference type="AlphaFoldDB" id="A0A939K4H2"/>
<name>A0A939K4H2_9BACT</name>
<accession>A0A939K4H2</accession>
<dbReference type="RefSeq" id="WP_207364260.1">
    <property type="nucleotide sequence ID" value="NZ_JAFMYV010000003.1"/>
</dbReference>
<keyword evidence="4" id="KW-1185">Reference proteome</keyword>
<dbReference type="Pfam" id="PF07432">
    <property type="entry name" value="Hc1"/>
    <property type="match status" value="1"/>
</dbReference>
<dbReference type="EMBL" id="JAFMYV010000003">
    <property type="protein sequence ID" value="MBO0936713.1"/>
    <property type="molecule type" value="Genomic_DNA"/>
</dbReference>
<comment type="function">
    <text evidence="1">Might have a role analogous to that of eukaryotic histone proteins.</text>
</comment>
<comment type="caution">
    <text evidence="3">The sequence shown here is derived from an EMBL/GenBank/DDBJ whole genome shotgun (WGS) entry which is preliminary data.</text>
</comment>
<comment type="similarity">
    <text evidence="2">Belongs to the histone H1/H5 family. HCT subfamily.</text>
</comment>